<sequence>MNEMIYVGGPLKEGTLLSDGYYLGTVANYSISNANSSVERKSLAVLNSLMNFNNFSLMKLMLSRSYSLGEVCASIIGVLGPLLNGHTSLVAIKVENKKPFITSCGWDPACGVKTFLSQQINGIKNVKDPASWRSDNDGLIKLDNLTYALSEVDKFIYDEFKRLQEQLLLNKPIGINPLYSFKPQFNQPGNTKLTSQELMKREVNALLEKDSLQKINATPDDYVANCSRAAHEVLAAFFESRNSGVSNYWKALQQLVQESDNAQSHVFSSQAFLQPTPKL</sequence>
<dbReference type="RefSeq" id="WP_316394155.1">
    <property type="nucleotide sequence ID" value="NZ_CP136339.1"/>
</dbReference>
<gene>
    <name evidence="1" type="ORF">RXA29_08175</name>
</gene>
<name>A0AAX4F3D3_9GAMM</name>
<organism evidence="1 2">
    <name type="scientific">Dickeya solani</name>
    <dbReference type="NCBI Taxonomy" id="1089444"/>
    <lineage>
        <taxon>Bacteria</taxon>
        <taxon>Pseudomonadati</taxon>
        <taxon>Pseudomonadota</taxon>
        <taxon>Gammaproteobacteria</taxon>
        <taxon>Enterobacterales</taxon>
        <taxon>Pectobacteriaceae</taxon>
        <taxon>Dickeya</taxon>
    </lineage>
</organism>
<protein>
    <submittedName>
        <fullName evidence="1">Uncharacterized protein</fullName>
    </submittedName>
</protein>
<reference evidence="1" key="1">
    <citation type="submission" date="2023-10" db="EMBL/GenBank/DDBJ databases">
        <title>Clonality and diversity in the soft rot Dickeya solani phytopathogen.</title>
        <authorList>
            <person name="Pedron J."/>
            <person name="Van Gijsegem F."/>
            <person name="Portier P."/>
            <person name="Taghouti G."/>
        </authorList>
    </citation>
    <scope>NUCLEOTIDE SEQUENCE</scope>
    <source>
        <strain evidence="1">CFBP5647</strain>
    </source>
</reference>
<dbReference type="EMBL" id="CP136339">
    <property type="protein sequence ID" value="WOA54183.1"/>
    <property type="molecule type" value="Genomic_DNA"/>
</dbReference>
<evidence type="ECO:0000313" key="1">
    <source>
        <dbReference type="EMBL" id="WOA54183.1"/>
    </source>
</evidence>
<accession>A0AAX4F3D3</accession>
<dbReference type="Proteomes" id="UP001304423">
    <property type="component" value="Chromosome"/>
</dbReference>
<proteinExistence type="predicted"/>
<evidence type="ECO:0000313" key="2">
    <source>
        <dbReference type="Proteomes" id="UP001304423"/>
    </source>
</evidence>
<dbReference type="AlphaFoldDB" id="A0AAX4F3D3"/>